<evidence type="ECO:0000313" key="2">
    <source>
        <dbReference type="EMBL" id="TSJ77732.1"/>
    </source>
</evidence>
<reference evidence="2 3" key="1">
    <citation type="submission" date="2019-07" db="EMBL/GenBank/DDBJ databases">
        <title>Description of 53C-WASEF.</title>
        <authorList>
            <person name="Pitt A."/>
            <person name="Hahn M.W."/>
        </authorList>
    </citation>
    <scope>NUCLEOTIDE SEQUENCE [LARGE SCALE GENOMIC DNA]</scope>
    <source>
        <strain evidence="2 3">53C-WASEF</strain>
    </source>
</reference>
<dbReference type="PROSITE" id="PS51257">
    <property type="entry name" value="PROKAR_LIPOPROTEIN"/>
    <property type="match status" value="1"/>
</dbReference>
<dbReference type="AlphaFoldDB" id="A0A556QMB5"/>
<sequence>MKNLFLICLLVVAVALSGCGDLSPKVIISPTPQDVKTALRDTTLDFPASVRISRLETFPSLTGNEVKIEILGGEKERAEIAAIFSESKEAVFPIQKIVSSKLNKDYPWHFKIDSAAQPDGHYLISIYGAQYYN</sequence>
<gene>
    <name evidence="2" type="ORF">FPL22_00025</name>
</gene>
<accession>A0A556QMB5</accession>
<comment type="caution">
    <text evidence="2">The sequence shown here is derived from an EMBL/GenBank/DDBJ whole genome shotgun (WGS) entry which is preliminary data.</text>
</comment>
<evidence type="ECO:0000313" key="3">
    <source>
        <dbReference type="Proteomes" id="UP000315648"/>
    </source>
</evidence>
<dbReference type="Proteomes" id="UP000315648">
    <property type="component" value="Unassembled WGS sequence"/>
</dbReference>
<protein>
    <submittedName>
        <fullName evidence="2">Uncharacterized protein</fullName>
    </submittedName>
</protein>
<proteinExistence type="predicted"/>
<evidence type="ECO:0000256" key="1">
    <source>
        <dbReference type="SAM" id="SignalP"/>
    </source>
</evidence>
<name>A0A556QMB5_9BACT</name>
<organism evidence="2 3">
    <name type="scientific">Rariglobus hedericola</name>
    <dbReference type="NCBI Taxonomy" id="2597822"/>
    <lineage>
        <taxon>Bacteria</taxon>
        <taxon>Pseudomonadati</taxon>
        <taxon>Verrucomicrobiota</taxon>
        <taxon>Opitutia</taxon>
        <taxon>Opitutales</taxon>
        <taxon>Opitutaceae</taxon>
        <taxon>Rariglobus</taxon>
    </lineage>
</organism>
<feature type="signal peptide" evidence="1">
    <location>
        <begin position="1"/>
        <end position="17"/>
    </location>
</feature>
<dbReference type="RefSeq" id="WP_144228074.1">
    <property type="nucleotide sequence ID" value="NZ_CBCRVV010000001.1"/>
</dbReference>
<feature type="chain" id="PRO_5021923779" evidence="1">
    <location>
        <begin position="18"/>
        <end position="133"/>
    </location>
</feature>
<keyword evidence="1" id="KW-0732">Signal</keyword>
<keyword evidence="3" id="KW-1185">Reference proteome</keyword>
<dbReference type="EMBL" id="VMBG01000001">
    <property type="protein sequence ID" value="TSJ77732.1"/>
    <property type="molecule type" value="Genomic_DNA"/>
</dbReference>